<evidence type="ECO:0000313" key="2">
    <source>
        <dbReference type="Proteomes" id="UP000002489"/>
    </source>
</evidence>
<reference evidence="2" key="1">
    <citation type="journal article" date="2012" name="Mol. Plant Microbe Interact.">
        <title>A highly conserved effector in Fusarium oxysporum is required for full virulence on Arabidopsis.</title>
        <authorList>
            <person name="Thatcher L.F."/>
            <person name="Gardiner D.M."/>
            <person name="Kazan K."/>
            <person name="Manners J."/>
        </authorList>
    </citation>
    <scope>NUCLEOTIDE SEQUENCE [LARGE SCALE GENOMIC DNA]</scope>
    <source>
        <strain evidence="2">Fo5176</strain>
    </source>
</reference>
<sequence length="152" mass="17303">MADSKFFYLGGKGKGHEEAPVCGNMFTFAIPLTDEKAARLRTLTQKLKDDELREAFTRRADTAGYTAETMHLQPMPDGSTILLVHLEFEGSWTDLQKRIIKYPDASFDEWWTDEWMQIARYPGPPDTPGIALPQPEKLFIWKTGGYANTKQT</sequence>
<proteinExistence type="predicted"/>
<accession>A0A0D2XL62</accession>
<gene>
    <name evidence="1" type="primary">28946712</name>
</gene>
<evidence type="ECO:0000313" key="1">
    <source>
        <dbReference type="EnsemblFungi" id="FOXG_04686P0"/>
    </source>
</evidence>
<reference evidence="1" key="2">
    <citation type="submission" date="2025-08" db="UniProtKB">
        <authorList>
            <consortium name="EnsemblFungi"/>
        </authorList>
    </citation>
    <scope>IDENTIFICATION</scope>
    <source>
        <strain evidence="1">4287 / CBS 123668 / FGSC 9935 / NRRL 34936</strain>
    </source>
</reference>
<dbReference type="AlphaFoldDB" id="A0A0D2XL62"/>
<dbReference type="Proteomes" id="UP000002489">
    <property type="component" value="Unassembled WGS sequence"/>
</dbReference>
<organism evidence="1 2">
    <name type="scientific">Fusarium oxysporum (strain Fo5176)</name>
    <name type="common">Fusarium vascular wilt</name>
    <dbReference type="NCBI Taxonomy" id="660025"/>
    <lineage>
        <taxon>Eukaryota</taxon>
        <taxon>Fungi</taxon>
        <taxon>Dikarya</taxon>
        <taxon>Ascomycota</taxon>
        <taxon>Pezizomycotina</taxon>
        <taxon>Sordariomycetes</taxon>
        <taxon>Hypocreomycetidae</taxon>
        <taxon>Hypocreales</taxon>
        <taxon>Nectriaceae</taxon>
        <taxon>Fusarium</taxon>
        <taxon>Fusarium oxysporum species complex</taxon>
    </lineage>
</organism>
<name>A0A0D2XL62_FUSOF</name>
<protein>
    <submittedName>
        <fullName evidence="1">Uncharacterized protein</fullName>
    </submittedName>
</protein>
<dbReference type="EnsemblFungi" id="FOXG_04686T0">
    <property type="protein sequence ID" value="FOXG_04686P0"/>
    <property type="gene ID" value="FOXG_04686"/>
</dbReference>
<dbReference type="VEuPathDB" id="FungiDB:FOXG_04686"/>